<dbReference type="Proteomes" id="UP000533639">
    <property type="component" value="Unassembled WGS sequence"/>
</dbReference>
<proteinExistence type="predicted"/>
<gene>
    <name evidence="1" type="ORF">FLAPXU55_00560</name>
</gene>
<protein>
    <submittedName>
        <fullName evidence="1">Uncharacterized protein</fullName>
    </submittedName>
</protein>
<dbReference type="EMBL" id="CAIJDE010000028">
    <property type="protein sequence ID" value="CAC9972881.1"/>
    <property type="molecule type" value="Genomic_DNA"/>
</dbReference>
<organism evidence="1 2">
    <name type="scientific">Flavobacterium panici</name>
    <dbReference type="NCBI Taxonomy" id="2654843"/>
    <lineage>
        <taxon>Bacteria</taxon>
        <taxon>Pseudomonadati</taxon>
        <taxon>Bacteroidota</taxon>
        <taxon>Flavobacteriia</taxon>
        <taxon>Flavobacteriales</taxon>
        <taxon>Flavobacteriaceae</taxon>
        <taxon>Flavobacterium</taxon>
    </lineage>
</organism>
<dbReference type="RefSeq" id="WP_180856479.1">
    <property type="nucleotide sequence ID" value="NZ_CAIJDE010000028.1"/>
</dbReference>
<keyword evidence="2" id="KW-1185">Reference proteome</keyword>
<reference evidence="1 2" key="1">
    <citation type="submission" date="2020-06" db="EMBL/GenBank/DDBJ databases">
        <authorList>
            <person name="Criscuolo A."/>
        </authorList>
    </citation>
    <scope>NUCLEOTIDE SEQUENCE [LARGE SCALE GENOMIC DNA]</scope>
    <source>
        <strain evidence="1">PXU-55</strain>
    </source>
</reference>
<sequence>MKLLKFLFLALFIISCSNDDEPVNNPDNESLLKEINPDLFYSDFVPVNPGVMKFTLEYDSNQKLTKKNGGFFAVAGSTGYNRVYTKDVYTSFVYSNNTVTIEDFSSSPDFQVGKNTKLITLSSANQIIAKEIPNTSSPYLAKKQIFTYSENKLVKITTTYPNVPYDASDPNDYVRSYEENFYYDATGNLTKTEYLELHNGVSKGEKIIRTFEDYDNSTNPFRKLQLLEECFYRSLSKNNYRKYTETKYYDAALSYESSRIWVFTYESNGQIKIK</sequence>
<dbReference type="PROSITE" id="PS51257">
    <property type="entry name" value="PROKAR_LIPOPROTEIN"/>
    <property type="match status" value="1"/>
</dbReference>
<evidence type="ECO:0000313" key="1">
    <source>
        <dbReference type="EMBL" id="CAC9972881.1"/>
    </source>
</evidence>
<comment type="caution">
    <text evidence="1">The sequence shown here is derived from an EMBL/GenBank/DDBJ whole genome shotgun (WGS) entry which is preliminary data.</text>
</comment>
<evidence type="ECO:0000313" key="2">
    <source>
        <dbReference type="Proteomes" id="UP000533639"/>
    </source>
</evidence>
<accession>A0A9N8IZW1</accession>
<name>A0A9N8IZW1_9FLAO</name>
<dbReference type="AlphaFoldDB" id="A0A9N8IZW1"/>